<evidence type="ECO:0000256" key="3">
    <source>
        <dbReference type="SAM" id="MobiDB-lite"/>
    </source>
</evidence>
<dbReference type="SMART" id="SM01217">
    <property type="entry name" value="Fn3_like"/>
    <property type="match status" value="1"/>
</dbReference>
<evidence type="ECO:0000313" key="5">
    <source>
        <dbReference type="EMBL" id="WZW97373.1"/>
    </source>
</evidence>
<dbReference type="EMBL" id="CP115965">
    <property type="protein sequence ID" value="WZW97373.1"/>
    <property type="molecule type" value="Genomic_DNA"/>
</dbReference>
<keyword evidence="6" id="KW-1185">Reference proteome</keyword>
<reference evidence="5 6" key="1">
    <citation type="journal article" date="2023" name="Environ Microbiome">
        <title>A coral-associated actinobacterium mitigates coral bleaching under heat stress.</title>
        <authorList>
            <person name="Li J."/>
            <person name="Zou Y."/>
            <person name="Li Q."/>
            <person name="Zhang J."/>
            <person name="Bourne D.G."/>
            <person name="Lyu Y."/>
            <person name="Liu C."/>
            <person name="Zhang S."/>
        </authorList>
    </citation>
    <scope>NUCLEOTIDE SEQUENCE [LARGE SCALE GENOMIC DNA]</scope>
    <source>
        <strain evidence="5 6">SCSIO 13291</strain>
    </source>
</reference>
<name>A0ABZ3C3G3_9ACTN</name>
<evidence type="ECO:0000313" key="6">
    <source>
        <dbReference type="Proteomes" id="UP001434337"/>
    </source>
</evidence>
<proteinExistence type="inferred from homology"/>
<accession>A0ABZ3C3G3</accession>
<dbReference type="InterPro" id="IPR050288">
    <property type="entry name" value="Cellulose_deg_GH3"/>
</dbReference>
<dbReference type="InterPro" id="IPR026891">
    <property type="entry name" value="Fn3-like"/>
</dbReference>
<organism evidence="5 6">
    <name type="scientific">Propioniciclava soli</name>
    <dbReference type="NCBI Taxonomy" id="2775081"/>
    <lineage>
        <taxon>Bacteria</taxon>
        <taxon>Bacillati</taxon>
        <taxon>Actinomycetota</taxon>
        <taxon>Actinomycetes</taxon>
        <taxon>Propionibacteriales</taxon>
        <taxon>Propionibacteriaceae</taxon>
        <taxon>Propioniciclava</taxon>
    </lineage>
</organism>
<protein>
    <submittedName>
        <fullName evidence="5">Fibronectin type III-like domain-contianing protein</fullName>
    </submittedName>
</protein>
<dbReference type="Proteomes" id="UP001434337">
    <property type="component" value="Chromosome"/>
</dbReference>
<dbReference type="PANTHER" id="PTHR42715">
    <property type="entry name" value="BETA-GLUCOSIDASE"/>
    <property type="match status" value="1"/>
</dbReference>
<dbReference type="RefSeq" id="WP_342371807.1">
    <property type="nucleotide sequence ID" value="NZ_CP115965.1"/>
</dbReference>
<feature type="domain" description="Fibronectin type III-like" evidence="4">
    <location>
        <begin position="52"/>
        <end position="108"/>
    </location>
</feature>
<dbReference type="PANTHER" id="PTHR42715:SF10">
    <property type="entry name" value="BETA-GLUCOSIDASE"/>
    <property type="match status" value="1"/>
</dbReference>
<dbReference type="Pfam" id="PF14310">
    <property type="entry name" value="Fn3-like"/>
    <property type="match status" value="1"/>
</dbReference>
<evidence type="ECO:0000256" key="2">
    <source>
        <dbReference type="ARBA" id="ARBA00022801"/>
    </source>
</evidence>
<evidence type="ECO:0000256" key="1">
    <source>
        <dbReference type="ARBA" id="ARBA00005336"/>
    </source>
</evidence>
<gene>
    <name evidence="5" type="ORF">PCC79_10650</name>
</gene>
<comment type="similarity">
    <text evidence="1">Belongs to the glycosyl hydrolase 3 family.</text>
</comment>
<sequence length="141" mass="15398">MPVPARHRRPRDDRAGPHPRGSAWHQGGSIGFANYVDCPHTPRHPFGHGLTYTTFAYTDLRVEAADVAPDGAVVVTFRFPVTQLAFLDADLRWVVEAGEIDLLVGASSEDIRLRGEVRIASDANVEGRDRGFFAGTSESQA</sequence>
<evidence type="ECO:0000259" key="4">
    <source>
        <dbReference type="SMART" id="SM01217"/>
    </source>
</evidence>
<feature type="region of interest" description="Disordered" evidence="3">
    <location>
        <begin position="1"/>
        <end position="23"/>
    </location>
</feature>
<dbReference type="Gene3D" id="2.60.40.10">
    <property type="entry name" value="Immunoglobulins"/>
    <property type="match status" value="1"/>
</dbReference>
<keyword evidence="2" id="KW-0378">Hydrolase</keyword>
<dbReference type="InterPro" id="IPR013783">
    <property type="entry name" value="Ig-like_fold"/>
</dbReference>